<proteinExistence type="predicted"/>
<dbReference type="RefSeq" id="XP_053543037.1">
    <property type="nucleotide sequence ID" value="XM_053687062.1"/>
</dbReference>
<feature type="compositionally biased region" description="Polar residues" evidence="2">
    <location>
        <begin position="695"/>
        <end position="715"/>
    </location>
</feature>
<dbReference type="KEGG" id="ipu:108277280"/>
<feature type="region of interest" description="Disordered" evidence="2">
    <location>
        <begin position="1324"/>
        <end position="1380"/>
    </location>
</feature>
<feature type="compositionally biased region" description="Polar residues" evidence="2">
    <location>
        <begin position="367"/>
        <end position="377"/>
    </location>
</feature>
<feature type="compositionally biased region" description="Polar residues" evidence="2">
    <location>
        <begin position="220"/>
        <end position="234"/>
    </location>
</feature>
<feature type="region of interest" description="Disordered" evidence="2">
    <location>
        <begin position="197"/>
        <end position="268"/>
    </location>
</feature>
<feature type="compositionally biased region" description="Low complexity" evidence="2">
    <location>
        <begin position="919"/>
        <end position="938"/>
    </location>
</feature>
<feature type="region of interest" description="Disordered" evidence="2">
    <location>
        <begin position="301"/>
        <end position="543"/>
    </location>
</feature>
<reference evidence="4" key="2">
    <citation type="submission" date="2025-08" db="UniProtKB">
        <authorList>
            <consortium name="RefSeq"/>
        </authorList>
    </citation>
    <scope>IDENTIFICATION</scope>
    <source>
        <tissue evidence="4">Blood</tissue>
    </source>
</reference>
<reference evidence="3" key="1">
    <citation type="journal article" date="2016" name="Nat. Commun.">
        <title>The channel catfish genome sequence provides insights into the evolution of scale formation in teleosts.</title>
        <authorList>
            <person name="Liu Z."/>
            <person name="Liu S."/>
            <person name="Yao J."/>
            <person name="Bao L."/>
            <person name="Zhang J."/>
            <person name="Li Y."/>
            <person name="Jiang C."/>
            <person name="Sun L."/>
            <person name="Wang R."/>
            <person name="Zhang Y."/>
            <person name="Zhou T."/>
            <person name="Zeng Q."/>
            <person name="Fu Q."/>
            <person name="Gao S."/>
            <person name="Li N."/>
            <person name="Koren S."/>
            <person name="Jiang Y."/>
            <person name="Zimin A."/>
            <person name="Xu P."/>
            <person name="Phillippy A.M."/>
            <person name="Geng X."/>
            <person name="Song L."/>
            <person name="Sun F."/>
            <person name="Li C."/>
            <person name="Wang X."/>
            <person name="Chen A."/>
            <person name="Jin Y."/>
            <person name="Yuan Z."/>
            <person name="Yang Y."/>
            <person name="Tan S."/>
            <person name="Peatman E."/>
            <person name="Lu J."/>
            <person name="Qin Z."/>
            <person name="Dunham R."/>
            <person name="Li Z."/>
            <person name="Sonstegard T."/>
            <person name="Feng J."/>
            <person name="Danzmann R.G."/>
            <person name="Schroeder S."/>
            <person name="Scheffler B."/>
            <person name="Duke M.V."/>
            <person name="Ballard L."/>
            <person name="Kucuktas H."/>
            <person name="Kaltenboeck L."/>
            <person name="Liu H."/>
            <person name="Armbruster J."/>
            <person name="Xie Y."/>
            <person name="Kirby M.L."/>
            <person name="Tian Y."/>
            <person name="Flanagan M.E."/>
            <person name="Mu W."/>
            <person name="Waldbieser G.C."/>
        </authorList>
    </citation>
    <scope>NUCLEOTIDE SEQUENCE [LARGE SCALE GENOMIC DNA]</scope>
    <source>
        <strain evidence="3">SDA103</strain>
    </source>
</reference>
<feature type="region of interest" description="Disordered" evidence="2">
    <location>
        <begin position="695"/>
        <end position="728"/>
    </location>
</feature>
<feature type="region of interest" description="Disordered" evidence="2">
    <location>
        <begin position="124"/>
        <end position="171"/>
    </location>
</feature>
<feature type="compositionally biased region" description="Basic and acidic residues" evidence="2">
    <location>
        <begin position="939"/>
        <end position="956"/>
    </location>
</feature>
<feature type="region of interest" description="Disordered" evidence="2">
    <location>
        <begin position="22"/>
        <end position="50"/>
    </location>
</feature>
<dbReference type="SUPFAM" id="SSF47162">
    <property type="entry name" value="Apolipoprotein"/>
    <property type="match status" value="1"/>
</dbReference>
<accession>A0A9F7RMC6</accession>
<dbReference type="GO" id="GO:0005634">
    <property type="term" value="C:nucleus"/>
    <property type="evidence" value="ECO:0007669"/>
    <property type="project" value="TreeGrafter"/>
</dbReference>
<dbReference type="InterPro" id="IPR051293">
    <property type="entry name" value="MTUS1/CCDC69"/>
</dbReference>
<feature type="compositionally biased region" description="Low complexity" evidence="2">
    <location>
        <begin position="466"/>
        <end position="482"/>
    </location>
</feature>
<feature type="region of interest" description="Disordered" evidence="2">
    <location>
        <begin position="800"/>
        <end position="960"/>
    </location>
</feature>
<feature type="compositionally biased region" description="Basic and acidic residues" evidence="2">
    <location>
        <begin position="253"/>
        <end position="268"/>
    </location>
</feature>
<feature type="compositionally biased region" description="Low complexity" evidence="2">
    <location>
        <begin position="518"/>
        <end position="535"/>
    </location>
</feature>
<feature type="compositionally biased region" description="Polar residues" evidence="2">
    <location>
        <begin position="883"/>
        <end position="892"/>
    </location>
</feature>
<keyword evidence="3" id="KW-1185">Reference proteome</keyword>
<evidence type="ECO:0000256" key="2">
    <source>
        <dbReference type="SAM" id="MobiDB-lite"/>
    </source>
</evidence>
<dbReference type="GO" id="GO:0005737">
    <property type="term" value="C:cytoplasm"/>
    <property type="evidence" value="ECO:0007669"/>
    <property type="project" value="TreeGrafter"/>
</dbReference>
<feature type="compositionally biased region" description="Low complexity" evidence="2">
    <location>
        <begin position="357"/>
        <end position="366"/>
    </location>
</feature>
<feature type="compositionally biased region" description="Low complexity" evidence="2">
    <location>
        <begin position="800"/>
        <end position="809"/>
    </location>
</feature>
<keyword evidence="1" id="KW-0175">Coiled coil</keyword>
<feature type="compositionally biased region" description="Polar residues" evidence="2">
    <location>
        <begin position="199"/>
        <end position="211"/>
    </location>
</feature>
<evidence type="ECO:0000313" key="4">
    <source>
        <dbReference type="RefSeq" id="XP_053543037.1"/>
    </source>
</evidence>
<evidence type="ECO:0000313" key="3">
    <source>
        <dbReference type="Proteomes" id="UP000221080"/>
    </source>
</evidence>
<dbReference type="CTD" id="556195"/>
<sequence length="1380" mass="152488">MSGEKNIGGPCYSMHKEIKNNNKQPFLYPDGDANANQIPMEESHTERGSLIPPLLSHSSTQERIIIWGTHAHSEDPELEEFELLECQEMEAFLTDREGRDHDTIKEGAKKDFCQRPSVLTCLDPAGDLGKPDQNANHSEHIDTDQSTQPLDLRTSASRSGGRRSLRETRSNSENNVFVPTFSTVSNLSGSLASALDSAGHTQYPSSLPSKPTSEKCRFQQPATNKSLILSTQSKEQPRKRDQNHSSTLLPQDTTHERRSSTEHGDCLTDRQCWSTGKAYNRQENVLSSKFQRNIERVPPSCRQLVHPLSPGMEPKLTSGHPAYKDTNQGERPSPSSDRGPKNSIHQPDLKDPVQINSSAQSLSSGSGIQPSQTSTKVGSILRRQGSAENAASSLDRKSHLSRRAYSSPTRPSMPPSPKSTGSPQRHPPMSPGRSRVPTRGPQLGYGASQGYGFGLRPPVKTTINMNVQNPVPQQNSTVTSSPPKCPPKPKSVRPKIITYIRKSPQIQPQATDSPCEVSPLPTKPSTPTSSPNPKTAAEETPGAPVLSASNLLFDKYRQELQKARYISPETVVSGTKPSSHTMSHKALGRTNNFYGSLGNKYSPAAVRNFHINYSVHSFEGIASEAKDLPESQTITQETGGFLQAPRTLRPQLGVGAVSKSPSNAAAKSRIFTAQKSPLALSQPVQAVTPSVTAQATSLVTPSTQRPSEASGSPKTLFNPEQGVNNSEDRLLSPYTSYTLTWEKMCNGQCWCEDQWKAPSAGLAVKSLLPKPAPSGLRPPGYSRLPAARLAAFGFVRSSSVSSVSSNHSTDSTRSDPCRPTHRPGSVTDDPPFHRVITASCGERQRVPCRSSPQPPSTPVPTRRPLLPPPPGSPVGSRKDFQKTSEGSHSVLSSPKRLAVVSPKPQSPVLQRQRAVAARVPGVPGSSSVPVTGRSVSPGSEKKKEEAQRKEKEREEQEKQEEEVLQLQAQCKEQNGQLLALRAELKRTMLGLDVLAICTQHFCLKSENNEQKKKDLSLELSQIQEEVACTATRWKLLQQEKSALEHSFELQLKELQEQQEAELATLEEELRTRHACDTDHLRAEHQSHVEELRTQQQEQIEELTAQHESALEDLRTMHNMTMAGLQEEHARTMRDLRKTHEKQKATLENDFENNKLSLQDQVDMLTFQNRALQDKAKRFEEALRKSADEQILDALAPYQHIEQDLKSLKEVLEMKNQQIHDQERKICQLEKVQAQKNIYLEEKVQVLQQQNEDLKARIDRNVALSRQLSEENANLQENVERESNEKKRLSRNNEELLWLLQTSPHLSPSSSPSHRVFFPVFDNPPYPGSPSPGTPTHSYSPGPCTPAHKVGSPSPGTPTHRTSPAARSSPARVPNANTLPR</sequence>
<name>A0A9F7RMC6_ICTPU</name>
<dbReference type="PANTHER" id="PTHR24200:SF15">
    <property type="entry name" value="MICROTUBULE-ASSOCIATED TUMOR SUPPRESSOR CANDIDATE 2-LIKE ISOFORM X1"/>
    <property type="match status" value="1"/>
</dbReference>
<feature type="compositionally biased region" description="Polar residues" evidence="2">
    <location>
        <begin position="325"/>
        <end position="336"/>
    </location>
</feature>
<organism evidence="3 4">
    <name type="scientific">Ictalurus punctatus</name>
    <name type="common">Channel catfish</name>
    <name type="synonym">Silurus punctatus</name>
    <dbReference type="NCBI Taxonomy" id="7998"/>
    <lineage>
        <taxon>Eukaryota</taxon>
        <taxon>Metazoa</taxon>
        <taxon>Chordata</taxon>
        <taxon>Craniata</taxon>
        <taxon>Vertebrata</taxon>
        <taxon>Euteleostomi</taxon>
        <taxon>Actinopterygii</taxon>
        <taxon>Neopterygii</taxon>
        <taxon>Teleostei</taxon>
        <taxon>Ostariophysi</taxon>
        <taxon>Siluriformes</taxon>
        <taxon>Ictaluridae</taxon>
        <taxon>Ictalurus</taxon>
    </lineage>
</organism>
<dbReference type="PANTHER" id="PTHR24200">
    <property type="entry name" value="TOUCAN, ISOFORM A"/>
    <property type="match status" value="1"/>
</dbReference>
<gene>
    <name evidence="4" type="primary">mtus2a</name>
</gene>
<dbReference type="Proteomes" id="UP000221080">
    <property type="component" value="Chromosome 16"/>
</dbReference>
<dbReference type="OrthoDB" id="10038993at2759"/>
<evidence type="ECO:0000256" key="1">
    <source>
        <dbReference type="ARBA" id="ARBA00023054"/>
    </source>
</evidence>
<protein>
    <submittedName>
        <fullName evidence="4">Microtubule-associated tumor suppressor candidate 2</fullName>
    </submittedName>
</protein>
<dbReference type="GO" id="GO:0008017">
    <property type="term" value="F:microtubule binding"/>
    <property type="evidence" value="ECO:0007669"/>
    <property type="project" value="TreeGrafter"/>
</dbReference>
<dbReference type="GeneID" id="108277280"/>
<feature type="compositionally biased region" description="Polar residues" evidence="2">
    <location>
        <begin position="1356"/>
        <end position="1365"/>
    </location>
</feature>